<evidence type="ECO:0000256" key="1">
    <source>
        <dbReference type="ARBA" id="ARBA00022448"/>
    </source>
</evidence>
<dbReference type="InterPro" id="IPR003593">
    <property type="entry name" value="AAA+_ATPase"/>
</dbReference>
<evidence type="ECO:0000256" key="4">
    <source>
        <dbReference type="ARBA" id="ARBA00038388"/>
    </source>
</evidence>
<dbReference type="PROSITE" id="PS00211">
    <property type="entry name" value="ABC_TRANSPORTER_1"/>
    <property type="match status" value="1"/>
</dbReference>
<keyword evidence="7" id="KW-1185">Reference proteome</keyword>
<sequence length="251" mass="26941">MPAPVPDSARLGAVHEAAAPSGPADFVLDLRGVLKRYREGDATREVLRGADLRMERGAVGALVGRSGAGKSTLLNLVSGIDRPDGGTVTVDGVSLGDLSEKERTLFRRRHVGFVFQFYNLVPTLTVAENVRFLLDLDGAPDASGRARALLDEVELADRADAFPDRLSGGEQQRVAIARALAHDPALVLADEPTGDLDAKTGARILDLLERMTRERGRSLLMVTHDESTLDRVDVVFRLAEGSVTREPGGRA</sequence>
<keyword evidence="3 6" id="KW-0067">ATP-binding</keyword>
<dbReference type="Proteomes" id="UP000216339">
    <property type="component" value="Unassembled WGS sequence"/>
</dbReference>
<evidence type="ECO:0000256" key="2">
    <source>
        <dbReference type="ARBA" id="ARBA00022741"/>
    </source>
</evidence>
<dbReference type="InterPro" id="IPR027417">
    <property type="entry name" value="P-loop_NTPase"/>
</dbReference>
<feature type="domain" description="ABC transporter" evidence="5">
    <location>
        <begin position="28"/>
        <end position="251"/>
    </location>
</feature>
<dbReference type="GO" id="GO:0005886">
    <property type="term" value="C:plasma membrane"/>
    <property type="evidence" value="ECO:0007669"/>
    <property type="project" value="TreeGrafter"/>
</dbReference>
<organism evidence="6 7">
    <name type="scientific">Rubrivirga marina</name>
    <dbReference type="NCBI Taxonomy" id="1196024"/>
    <lineage>
        <taxon>Bacteria</taxon>
        <taxon>Pseudomonadati</taxon>
        <taxon>Rhodothermota</taxon>
        <taxon>Rhodothermia</taxon>
        <taxon>Rhodothermales</taxon>
        <taxon>Rubricoccaceae</taxon>
        <taxon>Rubrivirga</taxon>
    </lineage>
</organism>
<reference evidence="6 7" key="1">
    <citation type="submission" date="2016-11" db="EMBL/GenBank/DDBJ databases">
        <title>Study of marine rhodopsin-containing bacteria.</title>
        <authorList>
            <person name="Yoshizawa S."/>
            <person name="Kumagai Y."/>
            <person name="Kogure K."/>
        </authorList>
    </citation>
    <scope>NUCLEOTIDE SEQUENCE [LARGE SCALE GENOMIC DNA]</scope>
    <source>
        <strain evidence="6 7">SAORIC-28</strain>
    </source>
</reference>
<comment type="caution">
    <text evidence="6">The sequence shown here is derived from an EMBL/GenBank/DDBJ whole genome shotgun (WGS) entry which is preliminary data.</text>
</comment>
<dbReference type="EMBL" id="MQWD01000001">
    <property type="protein sequence ID" value="PAP76532.1"/>
    <property type="molecule type" value="Genomic_DNA"/>
</dbReference>
<dbReference type="OrthoDB" id="9769100at2"/>
<evidence type="ECO:0000256" key="3">
    <source>
        <dbReference type="ARBA" id="ARBA00022840"/>
    </source>
</evidence>
<dbReference type="CDD" id="cd03255">
    <property type="entry name" value="ABC_MJ0796_LolCDE_FtsE"/>
    <property type="match status" value="1"/>
</dbReference>
<dbReference type="Gene3D" id="3.40.50.300">
    <property type="entry name" value="P-loop containing nucleotide triphosphate hydrolases"/>
    <property type="match status" value="1"/>
</dbReference>
<evidence type="ECO:0000313" key="6">
    <source>
        <dbReference type="EMBL" id="PAP76532.1"/>
    </source>
</evidence>
<dbReference type="SUPFAM" id="SSF52540">
    <property type="entry name" value="P-loop containing nucleoside triphosphate hydrolases"/>
    <property type="match status" value="1"/>
</dbReference>
<dbReference type="GO" id="GO:0005524">
    <property type="term" value="F:ATP binding"/>
    <property type="evidence" value="ECO:0007669"/>
    <property type="project" value="UniProtKB-KW"/>
</dbReference>
<dbReference type="GO" id="GO:0022857">
    <property type="term" value="F:transmembrane transporter activity"/>
    <property type="evidence" value="ECO:0007669"/>
    <property type="project" value="TreeGrafter"/>
</dbReference>
<dbReference type="InterPro" id="IPR017911">
    <property type="entry name" value="MacB-like_ATP-bd"/>
</dbReference>
<dbReference type="GO" id="GO:0098796">
    <property type="term" value="C:membrane protein complex"/>
    <property type="evidence" value="ECO:0007669"/>
    <property type="project" value="UniProtKB-ARBA"/>
</dbReference>
<protein>
    <submittedName>
        <fullName evidence="6">ABC transporter ATP-binding protein</fullName>
    </submittedName>
</protein>
<dbReference type="RefSeq" id="WP_095510189.1">
    <property type="nucleotide sequence ID" value="NZ_MQWD01000001.1"/>
</dbReference>
<dbReference type="Pfam" id="PF00005">
    <property type="entry name" value="ABC_tran"/>
    <property type="match status" value="1"/>
</dbReference>
<keyword evidence="1" id="KW-0813">Transport</keyword>
<dbReference type="InterPro" id="IPR003439">
    <property type="entry name" value="ABC_transporter-like_ATP-bd"/>
</dbReference>
<dbReference type="SMART" id="SM00382">
    <property type="entry name" value="AAA"/>
    <property type="match status" value="1"/>
</dbReference>
<dbReference type="PANTHER" id="PTHR24220:SF685">
    <property type="entry name" value="ABC TRANSPORTER RELATED"/>
    <property type="match status" value="1"/>
</dbReference>
<name>A0A271IZ94_9BACT</name>
<dbReference type="FunFam" id="3.40.50.300:FF:000032">
    <property type="entry name" value="Export ABC transporter ATP-binding protein"/>
    <property type="match status" value="1"/>
</dbReference>
<accession>A0A271IZ94</accession>
<keyword evidence="2" id="KW-0547">Nucleotide-binding</keyword>
<gene>
    <name evidence="6" type="ORF">BSZ37_08800</name>
</gene>
<comment type="similarity">
    <text evidence="4">Belongs to the ABC transporter superfamily. Macrolide exporter (TC 3.A.1.122) family.</text>
</comment>
<dbReference type="GO" id="GO:0016887">
    <property type="term" value="F:ATP hydrolysis activity"/>
    <property type="evidence" value="ECO:0007669"/>
    <property type="project" value="InterPro"/>
</dbReference>
<dbReference type="AlphaFoldDB" id="A0A271IZ94"/>
<dbReference type="InterPro" id="IPR017871">
    <property type="entry name" value="ABC_transporter-like_CS"/>
</dbReference>
<dbReference type="PANTHER" id="PTHR24220">
    <property type="entry name" value="IMPORT ATP-BINDING PROTEIN"/>
    <property type="match status" value="1"/>
</dbReference>
<dbReference type="PROSITE" id="PS50893">
    <property type="entry name" value="ABC_TRANSPORTER_2"/>
    <property type="match status" value="1"/>
</dbReference>
<evidence type="ECO:0000259" key="5">
    <source>
        <dbReference type="PROSITE" id="PS50893"/>
    </source>
</evidence>
<proteinExistence type="inferred from homology"/>
<evidence type="ECO:0000313" key="7">
    <source>
        <dbReference type="Proteomes" id="UP000216339"/>
    </source>
</evidence>
<dbReference type="InterPro" id="IPR015854">
    <property type="entry name" value="ABC_transpr_LolD-like"/>
</dbReference>